<gene>
    <name evidence="1" type="ORF">UC3_01982</name>
</gene>
<proteinExistence type="predicted"/>
<dbReference type="Proteomes" id="UP000013785">
    <property type="component" value="Unassembled WGS sequence"/>
</dbReference>
<dbReference type="RefSeq" id="WP_010768644.1">
    <property type="nucleotide sequence ID" value="NZ_ASWE01000002.1"/>
</dbReference>
<dbReference type="PATRIC" id="fig|1158610.3.peg.1974"/>
<dbReference type="HOGENOM" id="CLU_1508378_0_0_9"/>
<accession>R3WMF3</accession>
<dbReference type="AlphaFoldDB" id="R3WMF3"/>
<dbReference type="eggNOG" id="ENOG502ZWFJ">
    <property type="taxonomic scope" value="Bacteria"/>
</dbReference>
<name>R3WMF3_9ENTE</name>
<comment type="caution">
    <text evidence="1">The sequence shown here is derived from an EMBL/GenBank/DDBJ whole genome shotgun (WGS) entry which is preliminary data.</text>
</comment>
<sequence>MNKRGKLLLLSFMGVLLLFGYAAYRRAHDSTTEEIVNNSSQNSKNDYSEARETVEAVQNDKNVTELLKKFGQNWINYQSIYQRNQSVKQLLTEECIKENGIDSNPNVEVTSIGQLLSINKNIDDSREYVLAGLEKSGDKDQTILMKVTVADEEVKITKLKIYYIISGF</sequence>
<evidence type="ECO:0000313" key="2">
    <source>
        <dbReference type="Proteomes" id="UP000013785"/>
    </source>
</evidence>
<keyword evidence="2" id="KW-1185">Reference proteome</keyword>
<dbReference type="OrthoDB" id="2194206at2"/>
<dbReference type="NCBIfam" id="NF042930">
    <property type="entry name" value="EF0163_fam"/>
    <property type="match status" value="1"/>
</dbReference>
<dbReference type="STRING" id="154621.RV11_GL003178"/>
<reference evidence="1 2" key="1">
    <citation type="submission" date="2013-02" db="EMBL/GenBank/DDBJ databases">
        <title>The Genome Sequence of Enterococcus phoeniculicola BAA-412.</title>
        <authorList>
            <consortium name="The Broad Institute Genome Sequencing Platform"/>
            <consortium name="The Broad Institute Genome Sequencing Center for Infectious Disease"/>
            <person name="Earl A.M."/>
            <person name="Gilmore M.S."/>
            <person name="Lebreton F."/>
            <person name="Walker B."/>
            <person name="Young S.K."/>
            <person name="Zeng Q."/>
            <person name="Gargeya S."/>
            <person name="Fitzgerald M."/>
            <person name="Haas B."/>
            <person name="Abouelleil A."/>
            <person name="Alvarado L."/>
            <person name="Arachchi H.M."/>
            <person name="Berlin A.M."/>
            <person name="Chapman S.B."/>
            <person name="Dewar J."/>
            <person name="Goldberg J."/>
            <person name="Griggs A."/>
            <person name="Gujja S."/>
            <person name="Hansen M."/>
            <person name="Howarth C."/>
            <person name="Imamovic A."/>
            <person name="Larimer J."/>
            <person name="McCowan C."/>
            <person name="Murphy C."/>
            <person name="Neiman D."/>
            <person name="Pearson M."/>
            <person name="Priest M."/>
            <person name="Roberts A."/>
            <person name="Saif S."/>
            <person name="Shea T."/>
            <person name="Sisk P."/>
            <person name="Sykes S."/>
            <person name="Wortman J."/>
            <person name="Nusbaum C."/>
            <person name="Birren B."/>
        </authorList>
    </citation>
    <scope>NUCLEOTIDE SEQUENCE [LARGE SCALE GENOMIC DNA]</scope>
    <source>
        <strain evidence="1 2">ATCC BAA-412</strain>
    </source>
</reference>
<protein>
    <recommendedName>
        <fullName evidence="3">NTF2-like N-terminal transpeptidase domain-containing protein</fullName>
    </recommendedName>
</protein>
<dbReference type="InterPro" id="IPR049982">
    <property type="entry name" value="EF0163-like"/>
</dbReference>
<dbReference type="EMBL" id="AJAT01000016">
    <property type="protein sequence ID" value="EOL43005.1"/>
    <property type="molecule type" value="Genomic_DNA"/>
</dbReference>
<evidence type="ECO:0008006" key="3">
    <source>
        <dbReference type="Google" id="ProtNLM"/>
    </source>
</evidence>
<evidence type="ECO:0000313" key="1">
    <source>
        <dbReference type="EMBL" id="EOL43005.1"/>
    </source>
</evidence>
<organism evidence="1 2">
    <name type="scientific">Enterococcus phoeniculicola ATCC BAA-412</name>
    <dbReference type="NCBI Taxonomy" id="1158610"/>
    <lineage>
        <taxon>Bacteria</taxon>
        <taxon>Bacillati</taxon>
        <taxon>Bacillota</taxon>
        <taxon>Bacilli</taxon>
        <taxon>Lactobacillales</taxon>
        <taxon>Enterococcaceae</taxon>
        <taxon>Enterococcus</taxon>
    </lineage>
</organism>